<proteinExistence type="inferred from homology"/>
<feature type="signal peptide" evidence="4">
    <location>
        <begin position="1"/>
        <end position="28"/>
    </location>
</feature>
<dbReference type="PANTHER" id="PTHR34596">
    <property type="entry name" value="CHITOPORIN"/>
    <property type="match status" value="1"/>
</dbReference>
<dbReference type="InterPro" id="IPR023614">
    <property type="entry name" value="Porin_dom_sf"/>
</dbReference>
<accession>A0A423F8Y0</accession>
<dbReference type="AlphaFoldDB" id="A0A423F8Y0"/>
<comment type="caution">
    <text evidence="5">The sequence shown here is derived from an EMBL/GenBank/DDBJ whole genome shotgun (WGS) entry which is preliminary data.</text>
</comment>
<sequence>MNLTLTRVTRNTLAITIGAASLAPFVQAEGFVDDAKATLNFRNFYMNRNFVDNGPSKVVPGPTHRGEAAEWTQSFILDAKSGYTTGVVGFGVDVLGLYAVKLDGGRGTYGTQLLPVHDGNRPADDFGRLAVAGKMKFSKTELKVGEWMPVLPVLRADDGRSLPQTLEGAQITSREFTNVTLYGGQFRGNSQRNDASMEKLSQNGVGSSVHGRNTIESDHFNFAGGEYSFNDNRTMVGAWYAQLEDIYQQKYFQLLHSQPINDNLTLGANIGYFIGKEDGSALAGDQDNRTISGLFSLKTGGNTFYIGLQRLTGDTGWQRVAGTSGGTLANDSYGWSYDGAKERSWQVRHDYNFAAMGVPGLTLMNRYIKGSNVHSGIVTDGEDRGRETEVAYVLQSGALKNLSVRWRNSTLRRNYGNTNSFDENRLIIQYPLSIL</sequence>
<evidence type="ECO:0000256" key="4">
    <source>
        <dbReference type="SAM" id="SignalP"/>
    </source>
</evidence>
<dbReference type="GO" id="GO:0016020">
    <property type="term" value="C:membrane"/>
    <property type="evidence" value="ECO:0007669"/>
    <property type="project" value="InterPro"/>
</dbReference>
<dbReference type="RefSeq" id="WP_123715729.1">
    <property type="nucleotide sequence ID" value="NZ_MOAY01000033.1"/>
</dbReference>
<dbReference type="PANTHER" id="PTHR34596:SF2">
    <property type="entry name" value="CHITOPORIN"/>
    <property type="match status" value="1"/>
</dbReference>
<evidence type="ECO:0000256" key="3">
    <source>
        <dbReference type="ARBA" id="ARBA00022729"/>
    </source>
</evidence>
<reference evidence="5 6" key="1">
    <citation type="submission" date="2016-10" db="EMBL/GenBank/DDBJ databases">
        <title>Comparative genome analysis of multiple Pseudomonas spp. focuses on biocontrol and plant growth promoting traits.</title>
        <authorList>
            <person name="Tao X.-Y."/>
            <person name="Taylor C.G."/>
        </authorList>
    </citation>
    <scope>NUCLEOTIDE SEQUENCE [LARGE SCALE GENOMIC DNA]</scope>
    <source>
        <strain evidence="5 6">29G9</strain>
    </source>
</reference>
<dbReference type="Proteomes" id="UP000284656">
    <property type="component" value="Unassembled WGS sequence"/>
</dbReference>
<organism evidence="5 6">
    <name type="scientific">Pseudomonas poae</name>
    <dbReference type="NCBI Taxonomy" id="200451"/>
    <lineage>
        <taxon>Bacteria</taxon>
        <taxon>Pseudomonadati</taxon>
        <taxon>Pseudomonadota</taxon>
        <taxon>Gammaproteobacteria</taxon>
        <taxon>Pseudomonadales</taxon>
        <taxon>Pseudomonadaceae</taxon>
        <taxon>Pseudomonas</taxon>
    </lineage>
</organism>
<dbReference type="Pfam" id="PF03573">
    <property type="entry name" value="OprD"/>
    <property type="match status" value="1"/>
</dbReference>
<gene>
    <name evidence="5" type="ORF">BK648_09030</name>
</gene>
<name>A0A423F8Y0_9PSED</name>
<keyword evidence="3 4" id="KW-0732">Signal</keyword>
<comment type="similarity">
    <text evidence="1">Belongs to the outer membrane porin (Opr) (TC 1.B.25) family.</text>
</comment>
<evidence type="ECO:0000256" key="2">
    <source>
        <dbReference type="ARBA" id="ARBA00022448"/>
    </source>
</evidence>
<dbReference type="GO" id="GO:0015288">
    <property type="term" value="F:porin activity"/>
    <property type="evidence" value="ECO:0007669"/>
    <property type="project" value="TreeGrafter"/>
</dbReference>
<evidence type="ECO:0000313" key="5">
    <source>
        <dbReference type="EMBL" id="ROM52673.1"/>
    </source>
</evidence>
<dbReference type="Gene3D" id="2.40.160.10">
    <property type="entry name" value="Porin"/>
    <property type="match status" value="1"/>
</dbReference>
<dbReference type="InterPro" id="IPR005318">
    <property type="entry name" value="OM_porin_bac"/>
</dbReference>
<evidence type="ECO:0000313" key="6">
    <source>
        <dbReference type="Proteomes" id="UP000284656"/>
    </source>
</evidence>
<protein>
    <submittedName>
        <fullName evidence="5">Porin</fullName>
    </submittedName>
</protein>
<keyword evidence="2" id="KW-0813">Transport</keyword>
<feature type="chain" id="PRO_5019519680" evidence="4">
    <location>
        <begin position="29"/>
        <end position="435"/>
    </location>
</feature>
<dbReference type="EMBL" id="MOAY01000033">
    <property type="protein sequence ID" value="ROM52673.1"/>
    <property type="molecule type" value="Genomic_DNA"/>
</dbReference>
<evidence type="ECO:0000256" key="1">
    <source>
        <dbReference type="ARBA" id="ARBA00009075"/>
    </source>
</evidence>